<dbReference type="Proteomes" id="UP000537131">
    <property type="component" value="Unassembled WGS sequence"/>
</dbReference>
<accession>A0A7Y0EFX4</accession>
<evidence type="ECO:0000313" key="3">
    <source>
        <dbReference type="Proteomes" id="UP000537131"/>
    </source>
</evidence>
<dbReference type="RefSeq" id="WP_169297354.1">
    <property type="nucleotide sequence ID" value="NZ_JABBNI010000014.1"/>
</dbReference>
<gene>
    <name evidence="2" type="ORF">HBE96_08610</name>
</gene>
<feature type="transmembrane region" description="Helical" evidence="1">
    <location>
        <begin position="58"/>
        <end position="79"/>
    </location>
</feature>
<keyword evidence="1" id="KW-0472">Membrane</keyword>
<sequence length="272" mass="31857">MGTNFKKTIKIGRNIKINFSKTNGIDISTGFNDNRFAANNKKIIIINNKLHIKLNKNIIMIQITNTLLLATTCICLFLGFTNPVFLIAFIGIPSFVIINKRARQRMFVAISAYNLQRLKLHKAEKYMQKAKKALDNKLIYELKEDIDNAKFINSHKNSFKKKCKLIEYKDIIFSKQIKRNLKARELEKQGDINNAVKLYELNVKEGFSEIEPYERLVSLYRKQKKYSDEIRIINRTLELFENTQQNEGNKKDKLESFKSRLEQINILKDKQS</sequence>
<comment type="caution">
    <text evidence="2">The sequence shown here is derived from an EMBL/GenBank/DDBJ whole genome shotgun (WGS) entry which is preliminary data.</text>
</comment>
<keyword evidence="1" id="KW-0812">Transmembrane</keyword>
<keyword evidence="3" id="KW-1185">Reference proteome</keyword>
<evidence type="ECO:0000313" key="2">
    <source>
        <dbReference type="EMBL" id="NMM62756.1"/>
    </source>
</evidence>
<protein>
    <submittedName>
        <fullName evidence="2">DUF4236 domain-containing protein</fullName>
    </submittedName>
</protein>
<keyword evidence="1" id="KW-1133">Transmembrane helix</keyword>
<reference evidence="2 3" key="1">
    <citation type="submission" date="2020-04" db="EMBL/GenBank/DDBJ databases">
        <authorList>
            <person name="Doyle D.A."/>
        </authorList>
    </citation>
    <scope>NUCLEOTIDE SEQUENCE [LARGE SCALE GENOMIC DNA]</scope>
    <source>
        <strain evidence="2 3">P21</strain>
    </source>
</reference>
<evidence type="ECO:0000256" key="1">
    <source>
        <dbReference type="SAM" id="Phobius"/>
    </source>
</evidence>
<feature type="transmembrane region" description="Helical" evidence="1">
    <location>
        <begin position="85"/>
        <end position="102"/>
    </location>
</feature>
<name>A0A7Y0EFX4_9CLOT</name>
<proteinExistence type="predicted"/>
<dbReference type="EMBL" id="JABBNI010000014">
    <property type="protein sequence ID" value="NMM62756.1"/>
    <property type="molecule type" value="Genomic_DNA"/>
</dbReference>
<dbReference type="AlphaFoldDB" id="A0A7Y0EFX4"/>
<organism evidence="2 3">
    <name type="scientific">Clostridium muellerianum</name>
    <dbReference type="NCBI Taxonomy" id="2716538"/>
    <lineage>
        <taxon>Bacteria</taxon>
        <taxon>Bacillati</taxon>
        <taxon>Bacillota</taxon>
        <taxon>Clostridia</taxon>
        <taxon>Eubacteriales</taxon>
        <taxon>Clostridiaceae</taxon>
        <taxon>Clostridium</taxon>
    </lineage>
</organism>
<reference evidence="2 3" key="2">
    <citation type="submission" date="2020-06" db="EMBL/GenBank/DDBJ databases">
        <title>Complete Genome Sequence of Clostridium muelleri sp. nov. P21T, an Acid-Alcohol Producing Acetogen Isolated from Old Hay.</title>
        <authorList>
            <person name="Duncan K.E."/>
            <person name="Tanner R.S."/>
        </authorList>
    </citation>
    <scope>NUCLEOTIDE SEQUENCE [LARGE SCALE GENOMIC DNA]</scope>
    <source>
        <strain evidence="2 3">P21</strain>
    </source>
</reference>